<comment type="subcellular location">
    <subcellularLocation>
        <location evidence="1">Cell membrane</location>
        <topology evidence="1">Lipid-anchor</topology>
        <topology evidence="1">GPI-anchor</topology>
    </subcellularLocation>
</comment>
<feature type="compositionally biased region" description="Pro residues" evidence="9">
    <location>
        <begin position="94"/>
        <end position="140"/>
    </location>
</feature>
<dbReference type="PANTHER" id="PTHR31044:SF127">
    <property type="entry name" value="X8 DOMAIN-CONTAINING PROTEIN"/>
    <property type="match status" value="1"/>
</dbReference>
<dbReference type="PANTHER" id="PTHR31044">
    <property type="entry name" value="BETA-1,3 GLUCANASE"/>
    <property type="match status" value="1"/>
</dbReference>
<keyword evidence="7" id="KW-0325">Glycoprotein</keyword>
<feature type="chain" id="PRO_5040347906" description="X8 domain-containing protein" evidence="10">
    <location>
        <begin position="21"/>
        <end position="323"/>
    </location>
</feature>
<evidence type="ECO:0000313" key="13">
    <source>
        <dbReference type="Proteomes" id="UP001152561"/>
    </source>
</evidence>
<sequence length="323" mass="33618">MRVACCFVFCLLIFSGTSIADKPPTEAIRKIKKLAFQKDIAISPSMYSDQLDVPIINPTTPGTTNPNPNPSPDPTMDSPPAPSTTEPITNPSPYMNPNPNPTPNTNPNPNPSPNTNPNPNPSPYMNPNPNPSPNTNPNPNPNTGNKPGPSTGGTWCVARSSASPTALQTALDYACGFGGADCSTIQSGGSCYDPNTIKDHASYSFNDYYQKNPAPTSCDFGGTAQITNTDPSSGSCHYASSKSTPTTPPAQPPPTMPPPTPPSTMTPVNPYTPGGPPSGFGSEPTDYGAEPTGSPNGADNLSSNIQFLFVVASCMVAVTAIHF</sequence>
<evidence type="ECO:0000256" key="4">
    <source>
        <dbReference type="ARBA" id="ARBA00022729"/>
    </source>
</evidence>
<dbReference type="GO" id="GO:0005886">
    <property type="term" value="C:plasma membrane"/>
    <property type="evidence" value="ECO:0007669"/>
    <property type="project" value="UniProtKB-SubCell"/>
</dbReference>
<dbReference type="AlphaFoldDB" id="A0A9Q1M4J2"/>
<evidence type="ECO:0000256" key="6">
    <source>
        <dbReference type="ARBA" id="ARBA00023157"/>
    </source>
</evidence>
<evidence type="ECO:0000256" key="10">
    <source>
        <dbReference type="SAM" id="SignalP"/>
    </source>
</evidence>
<evidence type="ECO:0000256" key="2">
    <source>
        <dbReference type="ARBA" id="ARBA00022475"/>
    </source>
</evidence>
<keyword evidence="13" id="KW-1185">Reference proteome</keyword>
<accession>A0A9Q1M4J2</accession>
<feature type="compositionally biased region" description="Pro residues" evidence="9">
    <location>
        <begin position="246"/>
        <end position="264"/>
    </location>
</feature>
<dbReference type="GO" id="GO:0009506">
    <property type="term" value="C:plasmodesma"/>
    <property type="evidence" value="ECO:0007669"/>
    <property type="project" value="UniProtKB-ARBA"/>
</dbReference>
<evidence type="ECO:0000256" key="9">
    <source>
        <dbReference type="SAM" id="MobiDB-lite"/>
    </source>
</evidence>
<dbReference type="InterPro" id="IPR044788">
    <property type="entry name" value="X8_dom_prot"/>
</dbReference>
<proteinExistence type="predicted"/>
<dbReference type="EMBL" id="JAJAGQ010000011">
    <property type="protein sequence ID" value="KAJ8549380.1"/>
    <property type="molecule type" value="Genomic_DNA"/>
</dbReference>
<feature type="signal peptide" evidence="10">
    <location>
        <begin position="1"/>
        <end position="20"/>
    </location>
</feature>
<feature type="compositionally biased region" description="Pro residues" evidence="9">
    <location>
        <begin position="67"/>
        <end position="82"/>
    </location>
</feature>
<gene>
    <name evidence="12" type="ORF">K7X08_033087</name>
</gene>
<keyword evidence="5" id="KW-0472">Membrane</keyword>
<keyword evidence="4 10" id="KW-0732">Signal</keyword>
<keyword evidence="8" id="KW-0449">Lipoprotein</keyword>
<evidence type="ECO:0000256" key="3">
    <source>
        <dbReference type="ARBA" id="ARBA00022622"/>
    </source>
</evidence>
<feature type="domain" description="X8" evidence="11">
    <location>
        <begin position="154"/>
        <end position="238"/>
    </location>
</feature>
<dbReference type="Gene3D" id="1.20.58.1040">
    <property type="match status" value="1"/>
</dbReference>
<evidence type="ECO:0000256" key="7">
    <source>
        <dbReference type="ARBA" id="ARBA00023180"/>
    </source>
</evidence>
<organism evidence="12 13">
    <name type="scientific">Anisodus acutangulus</name>
    <dbReference type="NCBI Taxonomy" id="402998"/>
    <lineage>
        <taxon>Eukaryota</taxon>
        <taxon>Viridiplantae</taxon>
        <taxon>Streptophyta</taxon>
        <taxon>Embryophyta</taxon>
        <taxon>Tracheophyta</taxon>
        <taxon>Spermatophyta</taxon>
        <taxon>Magnoliopsida</taxon>
        <taxon>eudicotyledons</taxon>
        <taxon>Gunneridae</taxon>
        <taxon>Pentapetalae</taxon>
        <taxon>asterids</taxon>
        <taxon>lamiids</taxon>
        <taxon>Solanales</taxon>
        <taxon>Solanaceae</taxon>
        <taxon>Solanoideae</taxon>
        <taxon>Hyoscyameae</taxon>
        <taxon>Anisodus</taxon>
    </lineage>
</organism>
<feature type="region of interest" description="Disordered" evidence="9">
    <location>
        <begin position="230"/>
        <end position="297"/>
    </location>
</feature>
<dbReference type="Proteomes" id="UP001152561">
    <property type="component" value="Unassembled WGS sequence"/>
</dbReference>
<keyword evidence="3" id="KW-0336">GPI-anchor</keyword>
<keyword evidence="2" id="KW-1003">Cell membrane</keyword>
<dbReference type="SMART" id="SM00768">
    <property type="entry name" value="X8"/>
    <property type="match status" value="1"/>
</dbReference>
<evidence type="ECO:0000313" key="12">
    <source>
        <dbReference type="EMBL" id="KAJ8549380.1"/>
    </source>
</evidence>
<keyword evidence="6" id="KW-1015">Disulfide bond</keyword>
<feature type="compositionally biased region" description="Low complexity" evidence="9">
    <location>
        <begin position="57"/>
        <end position="66"/>
    </location>
</feature>
<evidence type="ECO:0000259" key="11">
    <source>
        <dbReference type="SMART" id="SM00768"/>
    </source>
</evidence>
<reference evidence="13" key="1">
    <citation type="journal article" date="2023" name="Proc. Natl. Acad. Sci. U.S.A.">
        <title>Genomic and structural basis for evolution of tropane alkaloid biosynthesis.</title>
        <authorList>
            <person name="Wanga Y.-J."/>
            <person name="Taina T."/>
            <person name="Yua J.-Y."/>
            <person name="Lia J."/>
            <person name="Xua B."/>
            <person name="Chenc J."/>
            <person name="D'Auriad J.C."/>
            <person name="Huanga J.-P."/>
            <person name="Huanga S.-X."/>
        </authorList>
    </citation>
    <scope>NUCLEOTIDE SEQUENCE [LARGE SCALE GENOMIC DNA]</scope>
    <source>
        <strain evidence="13">cv. KIB-2019</strain>
    </source>
</reference>
<dbReference type="GO" id="GO:0098552">
    <property type="term" value="C:side of membrane"/>
    <property type="evidence" value="ECO:0007669"/>
    <property type="project" value="UniProtKB-KW"/>
</dbReference>
<protein>
    <recommendedName>
        <fullName evidence="11">X8 domain-containing protein</fullName>
    </recommendedName>
</protein>
<feature type="compositionally biased region" description="Polar residues" evidence="9">
    <location>
        <begin position="230"/>
        <end position="242"/>
    </location>
</feature>
<feature type="region of interest" description="Disordered" evidence="9">
    <location>
        <begin position="51"/>
        <end position="156"/>
    </location>
</feature>
<evidence type="ECO:0000256" key="1">
    <source>
        <dbReference type="ARBA" id="ARBA00004609"/>
    </source>
</evidence>
<comment type="caution">
    <text evidence="12">The sequence shown here is derived from an EMBL/GenBank/DDBJ whole genome shotgun (WGS) entry which is preliminary data.</text>
</comment>
<dbReference type="OrthoDB" id="1073427at2759"/>
<dbReference type="FunFam" id="1.20.58.1040:FF:000001">
    <property type="entry name" value="Glucan endo-1,3-beta-glucosidase 4"/>
    <property type="match status" value="1"/>
</dbReference>
<evidence type="ECO:0000256" key="5">
    <source>
        <dbReference type="ARBA" id="ARBA00023136"/>
    </source>
</evidence>
<name>A0A9Q1M4J2_9SOLA</name>
<dbReference type="InterPro" id="IPR012946">
    <property type="entry name" value="X8"/>
</dbReference>
<dbReference type="Pfam" id="PF07983">
    <property type="entry name" value="X8"/>
    <property type="match status" value="1"/>
</dbReference>
<evidence type="ECO:0000256" key="8">
    <source>
        <dbReference type="ARBA" id="ARBA00023288"/>
    </source>
</evidence>
<feature type="compositionally biased region" description="Low complexity" evidence="9">
    <location>
        <begin position="83"/>
        <end position="93"/>
    </location>
</feature>